<accession>A0ABQ9HZY8</accession>
<dbReference type="Proteomes" id="UP001159363">
    <property type="component" value="Chromosome 3"/>
</dbReference>
<name>A0ABQ9HZY8_9NEOP</name>
<evidence type="ECO:0000313" key="2">
    <source>
        <dbReference type="Proteomes" id="UP001159363"/>
    </source>
</evidence>
<evidence type="ECO:0000313" key="1">
    <source>
        <dbReference type="EMBL" id="KAJ8889962.1"/>
    </source>
</evidence>
<proteinExistence type="predicted"/>
<sequence length="114" mass="12905">MEETLDIKIEQSAIDCAHRIGKPNRSAAKAIKEGRRPIIVKFVSCQFCAMIFHAKGALKNMPIIITELLMVDRQHILKSAKRKIGSTQLLDTRWQNCCSACELPYLLILYAETC</sequence>
<gene>
    <name evidence="1" type="ORF">PR048_009467</name>
</gene>
<organism evidence="1 2">
    <name type="scientific">Dryococelus australis</name>
    <dbReference type="NCBI Taxonomy" id="614101"/>
    <lineage>
        <taxon>Eukaryota</taxon>
        <taxon>Metazoa</taxon>
        <taxon>Ecdysozoa</taxon>
        <taxon>Arthropoda</taxon>
        <taxon>Hexapoda</taxon>
        <taxon>Insecta</taxon>
        <taxon>Pterygota</taxon>
        <taxon>Neoptera</taxon>
        <taxon>Polyneoptera</taxon>
        <taxon>Phasmatodea</taxon>
        <taxon>Verophasmatodea</taxon>
        <taxon>Anareolatae</taxon>
        <taxon>Phasmatidae</taxon>
        <taxon>Eurycanthinae</taxon>
        <taxon>Dryococelus</taxon>
    </lineage>
</organism>
<comment type="caution">
    <text evidence="1">The sequence shown here is derived from an EMBL/GenBank/DDBJ whole genome shotgun (WGS) entry which is preliminary data.</text>
</comment>
<keyword evidence="2" id="KW-1185">Reference proteome</keyword>
<dbReference type="EMBL" id="JARBHB010000003">
    <property type="protein sequence ID" value="KAJ8889962.1"/>
    <property type="molecule type" value="Genomic_DNA"/>
</dbReference>
<protein>
    <submittedName>
        <fullName evidence="1">Uncharacterized protein</fullName>
    </submittedName>
</protein>
<reference evidence="1 2" key="1">
    <citation type="submission" date="2023-02" db="EMBL/GenBank/DDBJ databases">
        <title>LHISI_Scaffold_Assembly.</title>
        <authorList>
            <person name="Stuart O.P."/>
            <person name="Cleave R."/>
            <person name="Magrath M.J.L."/>
            <person name="Mikheyev A.S."/>
        </authorList>
    </citation>
    <scope>NUCLEOTIDE SEQUENCE [LARGE SCALE GENOMIC DNA]</scope>
    <source>
        <strain evidence="1">Daus_M_001</strain>
        <tissue evidence="1">Leg muscle</tissue>
    </source>
</reference>